<feature type="region of interest" description="Disordered" evidence="1">
    <location>
        <begin position="14"/>
        <end position="34"/>
    </location>
</feature>
<evidence type="ECO:0000313" key="2">
    <source>
        <dbReference type="EMBL" id="EOY02563.1"/>
    </source>
</evidence>
<accession>A0A061ED45</accession>
<dbReference type="InParanoid" id="A0A061ED45"/>
<reference evidence="2 3" key="1">
    <citation type="journal article" date="2013" name="Genome Biol.">
        <title>The genome sequence of the most widely cultivated cacao type and its use to identify candidate genes regulating pod color.</title>
        <authorList>
            <person name="Motamayor J.C."/>
            <person name="Mockaitis K."/>
            <person name="Schmutz J."/>
            <person name="Haiminen N."/>
            <person name="Iii D.L."/>
            <person name="Cornejo O."/>
            <person name="Findley S.D."/>
            <person name="Zheng P."/>
            <person name="Utro F."/>
            <person name="Royaert S."/>
            <person name="Saski C."/>
            <person name="Jenkins J."/>
            <person name="Podicheti R."/>
            <person name="Zhao M."/>
            <person name="Scheffler B.E."/>
            <person name="Stack J.C."/>
            <person name="Feltus F.A."/>
            <person name="Mustiga G.M."/>
            <person name="Amores F."/>
            <person name="Phillips W."/>
            <person name="Marelli J.P."/>
            <person name="May G.D."/>
            <person name="Shapiro H."/>
            <person name="Ma J."/>
            <person name="Bustamante C.D."/>
            <person name="Schnell R.J."/>
            <person name="Main D."/>
            <person name="Gilbert D."/>
            <person name="Parida L."/>
            <person name="Kuhn D.N."/>
        </authorList>
    </citation>
    <scope>NUCLEOTIDE SEQUENCE [LARGE SCALE GENOMIC DNA]</scope>
    <source>
        <strain evidence="3">cv. Matina 1-6</strain>
    </source>
</reference>
<evidence type="ECO:0000313" key="3">
    <source>
        <dbReference type="Proteomes" id="UP000026915"/>
    </source>
</evidence>
<protein>
    <submittedName>
        <fullName evidence="2">Uncharacterized protein</fullName>
    </submittedName>
</protein>
<gene>
    <name evidence="2" type="ORF">TCM_017003</name>
</gene>
<sequence length="246" mass="27872">MPTHLEQVQEVRVAKYEDKSPTQPQESTPLENNVNQIDDSLTSLLIEPRMVIQQNNISSSHTKKHTIIPTKCQRQVSKQLSGYDYTLPPIVPDWHSSPPSANSTVHSVSHNISFSKFSRAHSMFLETISTTDESKSFCQGDGGDEMEYCYDGNEPGLDETWMIDCLQVENVRKAKQEKETGCPAGFVSPCYWLRVHAMSVNFQFSCSVKIMGWSIVFVCLLEQGTIHWHIFVSQSYVVGVQEQSFM</sequence>
<proteinExistence type="predicted"/>
<organism evidence="2 3">
    <name type="scientific">Theobroma cacao</name>
    <name type="common">Cacao</name>
    <name type="synonym">Cocoa</name>
    <dbReference type="NCBI Taxonomy" id="3641"/>
    <lineage>
        <taxon>Eukaryota</taxon>
        <taxon>Viridiplantae</taxon>
        <taxon>Streptophyta</taxon>
        <taxon>Embryophyta</taxon>
        <taxon>Tracheophyta</taxon>
        <taxon>Spermatophyta</taxon>
        <taxon>Magnoliopsida</taxon>
        <taxon>eudicotyledons</taxon>
        <taxon>Gunneridae</taxon>
        <taxon>Pentapetalae</taxon>
        <taxon>rosids</taxon>
        <taxon>malvids</taxon>
        <taxon>Malvales</taxon>
        <taxon>Malvaceae</taxon>
        <taxon>Byttnerioideae</taxon>
        <taxon>Theobroma</taxon>
    </lineage>
</organism>
<dbReference type="EMBL" id="CM001882">
    <property type="protein sequence ID" value="EOY02563.1"/>
    <property type="molecule type" value="Genomic_DNA"/>
</dbReference>
<feature type="compositionally biased region" description="Polar residues" evidence="1">
    <location>
        <begin position="21"/>
        <end position="34"/>
    </location>
</feature>
<dbReference type="Gramene" id="EOY02563">
    <property type="protein sequence ID" value="EOY02563"/>
    <property type="gene ID" value="TCM_017003"/>
</dbReference>
<dbReference type="HOGENOM" id="CLU_1130738_0_0_1"/>
<evidence type="ECO:0000256" key="1">
    <source>
        <dbReference type="SAM" id="MobiDB-lite"/>
    </source>
</evidence>
<keyword evidence="3" id="KW-1185">Reference proteome</keyword>
<dbReference type="AlphaFoldDB" id="A0A061ED45"/>
<dbReference type="Proteomes" id="UP000026915">
    <property type="component" value="Chromosome 4"/>
</dbReference>
<name>A0A061ED45_THECC</name>